<keyword evidence="3 5" id="KW-0238">DNA-binding</keyword>
<feature type="region of interest" description="Disordered" evidence="6">
    <location>
        <begin position="470"/>
        <end position="496"/>
    </location>
</feature>
<keyword evidence="4 5" id="KW-0804">Transcription</keyword>
<dbReference type="InterPro" id="IPR015633">
    <property type="entry name" value="E2F"/>
</dbReference>
<evidence type="ECO:0000256" key="3">
    <source>
        <dbReference type="ARBA" id="ARBA00023125"/>
    </source>
</evidence>
<protein>
    <submittedName>
        <fullName evidence="8">Transcription factor E2F2</fullName>
    </submittedName>
</protein>
<dbReference type="EMBL" id="JAOTOJ010000011">
    <property type="protein sequence ID" value="KAK9394688.1"/>
    <property type="molecule type" value="Genomic_DNA"/>
</dbReference>
<feature type="region of interest" description="Disordered" evidence="6">
    <location>
        <begin position="1"/>
        <end position="46"/>
    </location>
</feature>
<sequence length="782" mass="84344">MTRGSASPVHTKRRTQYTESRSRSRPLPPNAISGAGSPPGGPAKARLLRFPGRSVFAWLRPLSLTGGGQGRRRPIGASCSAGATQRFPFKSRTSGLTPRGTKCIKSGGRGRAGVARANGSAAFSAGDPNFAARSLALKKKKRVKEERKEKGLGSHRVLSCANPDPSLAPAALAALGKLAAAQPEVLRSTARPGLVLDPCPVGASKALQPCQLDIKSGDRRVGLAGAKPPAAHPTPSSGLLQKRPPELLFSIRRCIFSAFSPPPPPPQKLCRRGAGGGHCSGMSLAELQLCSRTPGKVPSGKARRKSWGGRSWVVPPDGSFKWLGGLFPLYLSRSVPTRVAGVSRSSWLRLASRRKAMLRLPKAGPSAPGRGAPSLVPPQSQKKSMSVGSSAELVVADLAGPPVRALPAAYFAQVYPQTAVVAPLPRGGCLYATPHGPEIKTMRSASTGKLPAKRKLDLEGTAQQRIPEFRTPKGKGTALPHIPSPKTPKSPGEKTRYDTSLGLLTKKFIHLLSESEDGVLDLNRAAEVLEVQKRRIYDITNVLEGIQLIRKKSKNNIQWMGTGLFEDSSVATKQHLLRQELAELSKNEKVLDKLIQESSLQLKHLTEDEPNQRSAYVTYQDIRAISNFNEQTVIVVRAPPETRLEVPDVCEENVQLHLRSTNGPIEVYLCPEEILEESPAKESCFPLSAHQEVTKPTTVKVELVKMELPNCLMEGEDGLLEPPQHLLQQTEDQLPSAAYGDPGPFVSFSPSLDQEDYLWGLEEGEGVSDLFDAYDLGDLLKN</sequence>
<dbReference type="SMART" id="SM01372">
    <property type="entry name" value="E2F_TDP"/>
    <property type="match status" value="1"/>
</dbReference>
<dbReference type="InterPro" id="IPR032198">
    <property type="entry name" value="E2F_CC-MB"/>
</dbReference>
<comment type="subcellular location">
    <subcellularLocation>
        <location evidence="5">Nucleus</location>
    </subcellularLocation>
</comment>
<dbReference type="InterPro" id="IPR037241">
    <property type="entry name" value="E2F-DP_heterodim"/>
</dbReference>
<evidence type="ECO:0000259" key="7">
    <source>
        <dbReference type="SMART" id="SM01372"/>
    </source>
</evidence>
<dbReference type="Gene3D" id="6.10.250.540">
    <property type="match status" value="1"/>
</dbReference>
<evidence type="ECO:0000313" key="8">
    <source>
        <dbReference type="EMBL" id="KAK9394688.1"/>
    </source>
</evidence>
<dbReference type="InterPro" id="IPR036388">
    <property type="entry name" value="WH-like_DNA-bd_sf"/>
</dbReference>
<dbReference type="CDD" id="cd14660">
    <property type="entry name" value="E2F_DD"/>
    <property type="match status" value="1"/>
</dbReference>
<organism evidence="8 9">
    <name type="scientific">Crotalus adamanteus</name>
    <name type="common">Eastern diamondback rattlesnake</name>
    <dbReference type="NCBI Taxonomy" id="8729"/>
    <lineage>
        <taxon>Eukaryota</taxon>
        <taxon>Metazoa</taxon>
        <taxon>Chordata</taxon>
        <taxon>Craniata</taxon>
        <taxon>Vertebrata</taxon>
        <taxon>Euteleostomi</taxon>
        <taxon>Lepidosauria</taxon>
        <taxon>Squamata</taxon>
        <taxon>Bifurcata</taxon>
        <taxon>Unidentata</taxon>
        <taxon>Episquamata</taxon>
        <taxon>Toxicofera</taxon>
        <taxon>Serpentes</taxon>
        <taxon>Colubroidea</taxon>
        <taxon>Viperidae</taxon>
        <taxon>Crotalinae</taxon>
        <taxon>Crotalus</taxon>
    </lineage>
</organism>
<dbReference type="PANTHER" id="PTHR12081:SF50">
    <property type="entry name" value="TRANSCRIPTION FACTOR E2F2"/>
    <property type="match status" value="1"/>
</dbReference>
<dbReference type="Pfam" id="PF16421">
    <property type="entry name" value="E2F_CC-MB"/>
    <property type="match status" value="1"/>
</dbReference>
<evidence type="ECO:0000256" key="4">
    <source>
        <dbReference type="ARBA" id="ARBA00023163"/>
    </source>
</evidence>
<comment type="similarity">
    <text evidence="1 5">Belongs to the E2F/DP family.</text>
</comment>
<dbReference type="GO" id="GO:0000978">
    <property type="term" value="F:RNA polymerase II cis-regulatory region sequence-specific DNA binding"/>
    <property type="evidence" value="ECO:0007669"/>
    <property type="project" value="InterPro"/>
</dbReference>
<evidence type="ECO:0000256" key="6">
    <source>
        <dbReference type="SAM" id="MobiDB-lite"/>
    </source>
</evidence>
<dbReference type="PANTHER" id="PTHR12081">
    <property type="entry name" value="TRANSCRIPTION FACTOR E2F"/>
    <property type="match status" value="1"/>
</dbReference>
<dbReference type="AlphaFoldDB" id="A0AAW1AY65"/>
<dbReference type="Gene3D" id="1.10.10.10">
    <property type="entry name" value="Winged helix-like DNA-binding domain superfamily/Winged helix DNA-binding domain"/>
    <property type="match status" value="1"/>
</dbReference>
<evidence type="ECO:0000313" key="9">
    <source>
        <dbReference type="Proteomes" id="UP001474421"/>
    </source>
</evidence>
<dbReference type="GO" id="GO:0090575">
    <property type="term" value="C:RNA polymerase II transcription regulator complex"/>
    <property type="evidence" value="ECO:0007669"/>
    <property type="project" value="TreeGrafter"/>
</dbReference>
<keyword evidence="9" id="KW-1185">Reference proteome</keyword>
<dbReference type="InterPro" id="IPR036390">
    <property type="entry name" value="WH_DNA-bd_sf"/>
</dbReference>
<proteinExistence type="inferred from homology"/>
<dbReference type="Proteomes" id="UP001474421">
    <property type="component" value="Unassembled WGS sequence"/>
</dbReference>
<dbReference type="GO" id="GO:0046983">
    <property type="term" value="F:protein dimerization activity"/>
    <property type="evidence" value="ECO:0007669"/>
    <property type="project" value="InterPro"/>
</dbReference>
<dbReference type="GO" id="GO:0000981">
    <property type="term" value="F:DNA-binding transcription factor activity, RNA polymerase II-specific"/>
    <property type="evidence" value="ECO:0007669"/>
    <property type="project" value="TreeGrafter"/>
</dbReference>
<evidence type="ECO:0000256" key="5">
    <source>
        <dbReference type="RuleBase" id="RU003796"/>
    </source>
</evidence>
<evidence type="ECO:0000256" key="1">
    <source>
        <dbReference type="ARBA" id="ARBA00010940"/>
    </source>
</evidence>
<reference evidence="8 9" key="1">
    <citation type="journal article" date="2024" name="Proc. Natl. Acad. Sci. U.S.A.">
        <title>The genetic regulatory architecture and epigenomic basis for age-related changes in rattlesnake venom.</title>
        <authorList>
            <person name="Hogan M.P."/>
            <person name="Holding M.L."/>
            <person name="Nystrom G.S."/>
            <person name="Colston T.J."/>
            <person name="Bartlett D.A."/>
            <person name="Mason A.J."/>
            <person name="Ellsworth S.A."/>
            <person name="Rautsaw R.M."/>
            <person name="Lawrence K.C."/>
            <person name="Strickland J.L."/>
            <person name="He B."/>
            <person name="Fraser P."/>
            <person name="Margres M.J."/>
            <person name="Gilbert D.M."/>
            <person name="Gibbs H.L."/>
            <person name="Parkinson C.L."/>
            <person name="Rokyta D.R."/>
        </authorList>
    </citation>
    <scope>NUCLEOTIDE SEQUENCE [LARGE SCALE GENOMIC DNA]</scope>
    <source>
        <strain evidence="8">DRR0105</strain>
    </source>
</reference>
<comment type="caution">
    <text evidence="8">The sequence shown here is derived from an EMBL/GenBank/DDBJ whole genome shotgun (WGS) entry which is preliminary data.</text>
</comment>
<dbReference type="SUPFAM" id="SSF144074">
    <property type="entry name" value="E2F-DP heterodimerization region"/>
    <property type="match status" value="1"/>
</dbReference>
<gene>
    <name evidence="8" type="ORF">NXF25_015216</name>
</gene>
<evidence type="ECO:0000256" key="2">
    <source>
        <dbReference type="ARBA" id="ARBA00023015"/>
    </source>
</evidence>
<dbReference type="FunFam" id="1.10.10.10:FF:000008">
    <property type="entry name" value="E2F transcription factor 1"/>
    <property type="match status" value="1"/>
</dbReference>
<dbReference type="Pfam" id="PF02319">
    <property type="entry name" value="WHD_E2F_TDP"/>
    <property type="match status" value="1"/>
</dbReference>
<keyword evidence="5" id="KW-0539">Nucleus</keyword>
<keyword evidence="2 5" id="KW-0805">Transcription regulation</keyword>
<accession>A0AAW1AY65</accession>
<dbReference type="SUPFAM" id="SSF46785">
    <property type="entry name" value="Winged helix' DNA-binding domain"/>
    <property type="match status" value="1"/>
</dbReference>
<feature type="region of interest" description="Disordered" evidence="6">
    <location>
        <begin position="361"/>
        <end position="383"/>
    </location>
</feature>
<feature type="domain" description="E2F/DP family winged-helix DNA-binding" evidence="7">
    <location>
        <begin position="496"/>
        <end position="561"/>
    </location>
</feature>
<name>A0AAW1AY65_CROAD</name>
<dbReference type="InterPro" id="IPR003316">
    <property type="entry name" value="E2F_WHTH_DNA-bd_dom"/>
</dbReference>